<evidence type="ECO:0000313" key="13">
    <source>
        <dbReference type="Proteomes" id="UP000314987"/>
    </source>
</evidence>
<evidence type="ECO:0000259" key="11">
    <source>
        <dbReference type="Pfam" id="PF00180"/>
    </source>
</evidence>
<evidence type="ECO:0000256" key="3">
    <source>
        <dbReference type="ARBA" id="ARBA00013012"/>
    </source>
</evidence>
<dbReference type="GO" id="GO:0005739">
    <property type="term" value="C:mitochondrion"/>
    <property type="evidence" value="ECO:0007669"/>
    <property type="project" value="TreeGrafter"/>
</dbReference>
<dbReference type="OMA" id="KACFATI"/>
<name>A0A4X2JTA9_VOMUR</name>
<evidence type="ECO:0000256" key="2">
    <source>
        <dbReference type="ARBA" id="ARBA00011525"/>
    </source>
</evidence>
<reference evidence="12" key="3">
    <citation type="submission" date="2025-09" db="UniProtKB">
        <authorList>
            <consortium name="Ensembl"/>
        </authorList>
    </citation>
    <scope>IDENTIFICATION</scope>
</reference>
<dbReference type="GO" id="GO:0006099">
    <property type="term" value="P:tricarboxylic acid cycle"/>
    <property type="evidence" value="ECO:0007669"/>
    <property type="project" value="UniProtKB-KW"/>
</dbReference>
<keyword evidence="4" id="KW-0816">Tricarboxylic acid cycle</keyword>
<dbReference type="Gene3D" id="3.40.718.10">
    <property type="entry name" value="Isopropylmalate Dehydrogenase"/>
    <property type="match status" value="1"/>
</dbReference>
<dbReference type="GeneTree" id="ENSGT00950000182989"/>
<reference evidence="13" key="1">
    <citation type="submission" date="2018-12" db="EMBL/GenBank/DDBJ databases">
        <authorList>
            <person name="Yazar S."/>
        </authorList>
    </citation>
    <scope>NUCLEOTIDE SEQUENCE [LARGE SCALE GENOMIC DNA]</scope>
</reference>
<evidence type="ECO:0000256" key="4">
    <source>
        <dbReference type="ARBA" id="ARBA00022532"/>
    </source>
</evidence>
<evidence type="ECO:0000256" key="8">
    <source>
        <dbReference type="ARBA" id="ARBA00040843"/>
    </source>
</evidence>
<dbReference type="Proteomes" id="UP000314987">
    <property type="component" value="Unassembled WGS sequence"/>
</dbReference>
<dbReference type="PANTHER" id="PTHR11835:SF34">
    <property type="entry name" value="ISOCITRATE DEHYDROGENASE [NAD] SUBUNIT ALPHA, MITOCHONDRIAL"/>
    <property type="match status" value="1"/>
</dbReference>
<comment type="subunit">
    <text evidence="2">Heterooligomer of subunits alpha (IDH3A), beta (IDH3B), and gamma (IDH3G) in the apparent ratio of 2:1:1. The heterodimer containing one IDH3A and one IDH3B subunit and the heterodimer containing one IDH3A and one IDH3G subunit assemble into a heterotetramer (which contains two subunits of IDH3A, one of IDH3B and one of IDH3G) and further into the heterooctamer.</text>
</comment>
<sequence length="136" mass="14920">MAESQIFESIHGTAPDIVGKDMANPTALLLSAVLMLWHTGMRDHVAKIKKACFATIKGGKSLTKDLERNAKGSNFIDEICCQGKDLTQMKASPIRCSGAVTPNVYNKKTYCRLSTICLHWGCIFLDRTNILNLACS</sequence>
<dbReference type="Ensembl" id="ENSVURT00010003145.1">
    <property type="protein sequence ID" value="ENSVURP00010002774.1"/>
    <property type="gene ID" value="ENSVURG00010002273.1"/>
</dbReference>
<proteinExistence type="inferred from homology"/>
<comment type="catalytic activity">
    <reaction evidence="6">
        <text>D-threo-isocitrate + NAD(+) = 2-oxoglutarate + CO2 + NADH</text>
        <dbReference type="Rhea" id="RHEA:23632"/>
        <dbReference type="ChEBI" id="CHEBI:15562"/>
        <dbReference type="ChEBI" id="CHEBI:16526"/>
        <dbReference type="ChEBI" id="CHEBI:16810"/>
        <dbReference type="ChEBI" id="CHEBI:57540"/>
        <dbReference type="ChEBI" id="CHEBI:57945"/>
        <dbReference type="EC" id="1.1.1.41"/>
    </reaction>
    <physiologicalReaction direction="left-to-right" evidence="6">
        <dbReference type="Rhea" id="RHEA:23633"/>
    </physiologicalReaction>
</comment>
<dbReference type="SUPFAM" id="SSF53659">
    <property type="entry name" value="Isocitrate/Isopropylmalate dehydrogenase-like"/>
    <property type="match status" value="1"/>
</dbReference>
<dbReference type="GO" id="GO:0006102">
    <property type="term" value="P:isocitrate metabolic process"/>
    <property type="evidence" value="ECO:0007669"/>
    <property type="project" value="TreeGrafter"/>
</dbReference>
<evidence type="ECO:0000256" key="9">
    <source>
        <dbReference type="ARBA" id="ARBA00042642"/>
    </source>
</evidence>
<feature type="domain" description="Isopropylmalate dehydrogenase-like" evidence="11">
    <location>
        <begin position="4"/>
        <end position="79"/>
    </location>
</feature>
<dbReference type="STRING" id="29139.ENSVURP00010002774"/>
<keyword evidence="5" id="KW-0560">Oxidoreductase</keyword>
<dbReference type="GO" id="GO:0004449">
    <property type="term" value="F:isocitrate dehydrogenase (NAD+) activity"/>
    <property type="evidence" value="ECO:0007669"/>
    <property type="project" value="UniProtKB-EC"/>
</dbReference>
<evidence type="ECO:0000256" key="6">
    <source>
        <dbReference type="ARBA" id="ARBA00037023"/>
    </source>
</evidence>
<dbReference type="Pfam" id="PF00180">
    <property type="entry name" value="Iso_dh"/>
    <property type="match status" value="1"/>
</dbReference>
<evidence type="ECO:0000313" key="12">
    <source>
        <dbReference type="Ensembl" id="ENSVURP00010002774.1"/>
    </source>
</evidence>
<dbReference type="AlphaFoldDB" id="A0A4X2JTA9"/>
<evidence type="ECO:0000256" key="10">
    <source>
        <dbReference type="ARBA" id="ARBA00042862"/>
    </source>
</evidence>
<comment type="function">
    <text evidence="7">Catalytic subunit of the enzyme which catalyzes the decarboxylation of isocitrate (ICT) into alpha-ketoglutarate. The heterodimer composed of the alpha (IDH3A) and beta (IDH3B) subunits and the heterodimer composed of the alpha (IDH3A) and gamma (IDH3G) subunits, have considerable basal activity but the full activity of the heterotetramer (containing two subunits of IDH3A, one of IDH3B and one of IDH3G) requires the assembly and cooperative function of both heterodimers.</text>
</comment>
<evidence type="ECO:0000256" key="7">
    <source>
        <dbReference type="ARBA" id="ARBA00037577"/>
    </source>
</evidence>
<dbReference type="PANTHER" id="PTHR11835">
    <property type="entry name" value="DECARBOXYLATING DEHYDROGENASES-ISOCITRATE, ISOPROPYLMALATE, TARTRATE"/>
    <property type="match status" value="1"/>
</dbReference>
<organism evidence="12 13">
    <name type="scientific">Vombatus ursinus</name>
    <name type="common">Common wombat</name>
    <dbReference type="NCBI Taxonomy" id="29139"/>
    <lineage>
        <taxon>Eukaryota</taxon>
        <taxon>Metazoa</taxon>
        <taxon>Chordata</taxon>
        <taxon>Craniata</taxon>
        <taxon>Vertebrata</taxon>
        <taxon>Euteleostomi</taxon>
        <taxon>Mammalia</taxon>
        <taxon>Metatheria</taxon>
        <taxon>Diprotodontia</taxon>
        <taxon>Vombatidae</taxon>
        <taxon>Vombatus</taxon>
    </lineage>
</organism>
<evidence type="ECO:0000256" key="5">
    <source>
        <dbReference type="ARBA" id="ARBA00023002"/>
    </source>
</evidence>
<keyword evidence="13" id="KW-1185">Reference proteome</keyword>
<protein>
    <recommendedName>
        <fullName evidence="8">Isocitrate dehydrogenase [NAD] subunit alpha, mitochondrial</fullName>
        <ecNumber evidence="3">1.1.1.41</ecNumber>
    </recommendedName>
    <alternativeName>
        <fullName evidence="10">Isocitric dehydrogenase subunit alpha</fullName>
    </alternativeName>
    <alternativeName>
        <fullName evidence="9">NAD(+)-specific ICDH subunit alpha</fullName>
    </alternativeName>
</protein>
<dbReference type="InterPro" id="IPR024084">
    <property type="entry name" value="IsoPropMal-DH-like_dom"/>
</dbReference>
<evidence type="ECO:0000256" key="1">
    <source>
        <dbReference type="ARBA" id="ARBA00007769"/>
    </source>
</evidence>
<comment type="similarity">
    <text evidence="1">Belongs to the isocitrate and isopropylmalate dehydrogenases family.</text>
</comment>
<dbReference type="EC" id="1.1.1.41" evidence="3"/>
<reference evidence="12" key="2">
    <citation type="submission" date="2025-08" db="UniProtKB">
        <authorList>
            <consortium name="Ensembl"/>
        </authorList>
    </citation>
    <scope>IDENTIFICATION</scope>
</reference>
<accession>A0A4X2JTA9</accession>